<keyword evidence="2" id="KW-1185">Reference proteome</keyword>
<gene>
    <name evidence="1" type="ORF">FWILDA_LOCUS12224</name>
</gene>
<proteinExistence type="predicted"/>
<sequence>ENDAIKKLKENDIINWEKAFKMTFQDPGSYVGYLHEEIQFGIKNANAYYNYIALIQSSGYGKSRAVRELSKLNYWILLFCFRSNESSGFPPKTPKSNEFLKELHECENADDAEKDNSKKFWDEVGKAKDNLFGENCNTLIATTRKCCADLDSGKILCMFDEDSWLLDPSTVSYDDRNNFPYRGCRRALFRIGACIFGIMTDTNSSIGNLVPKESDDKSTRKVGDDVKTLLGPFIHIASTDIYSDKTKLPQEVDSLREMMGFDLCLYRRPLWMANLVATGDINGTISLARNKLTGSILPSMLGNNNNYEEKCIIALSHFGCTVGLYICPRAKLPSQLACNHMATITYANENGTEVLIYYPSEPILAEAVLVTLQNDYYRKAAITVLNNTISMGGIVNSGDQGELGMRIILLTAWIRCIKKRGSSLFFSCRVPVKDFMEALFPRFEKIKDHHNTWEDYEIGFTHFIQITYKPDLRKFGCVMINYILSNNLANIVKNNFYLAIYAQIGKAFTVDTEVISYNYEKFSESWKFKQASAESDENKKNAINRIVVLGLLNFYEGKTFEFEAMQSFICASNDPFIREANSKNIKRASLLLRILPLFYQQNKQE</sequence>
<dbReference type="Proteomes" id="UP001153678">
    <property type="component" value="Unassembled WGS sequence"/>
</dbReference>
<dbReference type="OrthoDB" id="2321600at2759"/>
<dbReference type="AlphaFoldDB" id="A0A9W4SY92"/>
<dbReference type="PANTHER" id="PTHR33266:SF1">
    <property type="entry name" value="F-BOX DOMAIN-CONTAINING PROTEIN"/>
    <property type="match status" value="1"/>
</dbReference>
<protein>
    <submittedName>
        <fullName evidence="1">14216_t:CDS:1</fullName>
    </submittedName>
</protein>
<dbReference type="EMBL" id="CAMKVN010003844">
    <property type="protein sequence ID" value="CAI2185731.1"/>
    <property type="molecule type" value="Genomic_DNA"/>
</dbReference>
<name>A0A9W4SY92_9GLOM</name>
<dbReference type="PANTHER" id="PTHR33266">
    <property type="entry name" value="CHROMOSOME 15, WHOLE GENOME SHOTGUN SEQUENCE"/>
    <property type="match status" value="1"/>
</dbReference>
<organism evidence="1 2">
    <name type="scientific">Funneliformis geosporum</name>
    <dbReference type="NCBI Taxonomy" id="1117311"/>
    <lineage>
        <taxon>Eukaryota</taxon>
        <taxon>Fungi</taxon>
        <taxon>Fungi incertae sedis</taxon>
        <taxon>Mucoromycota</taxon>
        <taxon>Glomeromycotina</taxon>
        <taxon>Glomeromycetes</taxon>
        <taxon>Glomerales</taxon>
        <taxon>Glomeraceae</taxon>
        <taxon>Funneliformis</taxon>
    </lineage>
</organism>
<accession>A0A9W4SY92</accession>
<reference evidence="1" key="1">
    <citation type="submission" date="2022-08" db="EMBL/GenBank/DDBJ databases">
        <authorList>
            <person name="Kallberg Y."/>
            <person name="Tangrot J."/>
            <person name="Rosling A."/>
        </authorList>
    </citation>
    <scope>NUCLEOTIDE SEQUENCE</scope>
    <source>
        <strain evidence="1">Wild A</strain>
    </source>
</reference>
<evidence type="ECO:0000313" key="1">
    <source>
        <dbReference type="EMBL" id="CAI2185731.1"/>
    </source>
</evidence>
<evidence type="ECO:0000313" key="2">
    <source>
        <dbReference type="Proteomes" id="UP001153678"/>
    </source>
</evidence>
<comment type="caution">
    <text evidence="1">The sequence shown here is derived from an EMBL/GenBank/DDBJ whole genome shotgun (WGS) entry which is preliminary data.</text>
</comment>
<feature type="non-terminal residue" evidence="1">
    <location>
        <position position="1"/>
    </location>
</feature>